<evidence type="ECO:0000256" key="4">
    <source>
        <dbReference type="ARBA" id="ARBA00022884"/>
    </source>
</evidence>
<dbReference type="GO" id="GO:0030942">
    <property type="term" value="F:endoplasmic reticulum signal peptide binding"/>
    <property type="evidence" value="ECO:0007669"/>
    <property type="project" value="UniProtKB-UniRule"/>
</dbReference>
<keyword evidence="4 7" id="KW-0694">RNA-binding</keyword>
<gene>
    <name evidence="9" type="ORF">SISSUDRAFT_1058376</name>
</gene>
<feature type="region of interest" description="Disordered" evidence="8">
    <location>
        <begin position="115"/>
        <end position="148"/>
    </location>
</feature>
<name>A0A166HDF9_9AGAM</name>
<comment type="subunit">
    <text evidence="7">Component of a fungal signal recognition particle (SRP) complex that consists of a 7SL RNA molecule (scR1) and at least six protein subunits: SRP72, SRP68, SRP54, SEC65, SRP21 and SRP14.</text>
</comment>
<dbReference type="GO" id="GO:0006614">
    <property type="term" value="P:SRP-dependent cotranslational protein targeting to membrane"/>
    <property type="evidence" value="ECO:0007669"/>
    <property type="project" value="UniProtKB-UniRule"/>
</dbReference>
<keyword evidence="10" id="KW-1185">Reference proteome</keyword>
<evidence type="ECO:0000256" key="8">
    <source>
        <dbReference type="SAM" id="MobiDB-lite"/>
    </source>
</evidence>
<dbReference type="GO" id="GO:0008312">
    <property type="term" value="F:7S RNA binding"/>
    <property type="evidence" value="ECO:0007669"/>
    <property type="project" value="UniProtKB-UniRule"/>
</dbReference>
<dbReference type="EMBL" id="KV428012">
    <property type="protein sequence ID" value="KZT42598.1"/>
    <property type="molecule type" value="Genomic_DNA"/>
</dbReference>
<keyword evidence="6 7" id="KW-0687">Ribonucleoprotein</keyword>
<dbReference type="Proteomes" id="UP000076798">
    <property type="component" value="Unassembled WGS sequence"/>
</dbReference>
<dbReference type="OrthoDB" id="19209at2759"/>
<evidence type="ECO:0000256" key="3">
    <source>
        <dbReference type="ARBA" id="ARBA00022490"/>
    </source>
</evidence>
<feature type="compositionally biased region" description="Basic residues" evidence="8">
    <location>
        <begin position="123"/>
        <end position="135"/>
    </location>
</feature>
<comment type="subcellular location">
    <subcellularLocation>
        <location evidence="1 7">Cytoplasm</location>
    </subcellularLocation>
</comment>
<comment type="similarity">
    <text evidence="2 7">Belongs to the SRP14 family.</text>
</comment>
<proteinExistence type="inferred from homology"/>
<sequence length="148" mass="16887">MRTVDNETFLAELSALFKQNKGTVWLTHKRLTHDGADIAMTEGPTSTYDCLLRASNGDDVKFSTRIKPEELLKFHAIYGALLKSSMTSLRKRDKKREKQRAEQVVLRKQKLTQPIVLEGPKRGNGRRKRQRRLKAALKQAASLKKIGQ</sequence>
<evidence type="ECO:0000256" key="6">
    <source>
        <dbReference type="ARBA" id="ARBA00023274"/>
    </source>
</evidence>
<evidence type="ECO:0000313" key="10">
    <source>
        <dbReference type="Proteomes" id="UP000076798"/>
    </source>
</evidence>
<evidence type="ECO:0000256" key="1">
    <source>
        <dbReference type="ARBA" id="ARBA00004496"/>
    </source>
</evidence>
<dbReference type="Gene3D" id="3.30.720.10">
    <property type="entry name" value="Signal recognition particle alu RNA binding heterodimer, srp9/1"/>
    <property type="match status" value="1"/>
</dbReference>
<evidence type="ECO:0000313" key="9">
    <source>
        <dbReference type="EMBL" id="KZT42598.1"/>
    </source>
</evidence>
<dbReference type="Pfam" id="PF02290">
    <property type="entry name" value="SRP14"/>
    <property type="match status" value="1"/>
</dbReference>
<dbReference type="InterPro" id="IPR003210">
    <property type="entry name" value="Signal_recog_particle_SRP14"/>
</dbReference>
<dbReference type="SUPFAM" id="SSF54762">
    <property type="entry name" value="Signal recognition particle alu RNA binding heterodimer, SRP9/14"/>
    <property type="match status" value="1"/>
</dbReference>
<keyword evidence="3 7" id="KW-0963">Cytoplasm</keyword>
<dbReference type="GO" id="GO:0005786">
    <property type="term" value="C:signal recognition particle, endoplasmic reticulum targeting"/>
    <property type="evidence" value="ECO:0007669"/>
    <property type="project" value="UniProtKB-UniRule"/>
</dbReference>
<accession>A0A166HDF9</accession>
<dbReference type="AlphaFoldDB" id="A0A166HDF9"/>
<evidence type="ECO:0000256" key="5">
    <source>
        <dbReference type="ARBA" id="ARBA00023135"/>
    </source>
</evidence>
<dbReference type="STRING" id="1314776.A0A166HDF9"/>
<evidence type="ECO:0000256" key="2">
    <source>
        <dbReference type="ARBA" id="ARBA00010349"/>
    </source>
</evidence>
<protein>
    <recommendedName>
        <fullName evidence="7">Signal recognition particle subunit SRP14</fullName>
    </recommendedName>
    <alternativeName>
        <fullName evidence="7">Signal recognition particle 14 kDa protein</fullName>
    </alternativeName>
</protein>
<feature type="compositionally biased region" description="Low complexity" evidence="8">
    <location>
        <begin position="136"/>
        <end position="148"/>
    </location>
</feature>
<dbReference type="InterPro" id="IPR009018">
    <property type="entry name" value="Signal_recog_particle_SRP9/14"/>
</dbReference>
<comment type="function">
    <text evidence="7">Component of the signal recognition particle (SRP) complex, a ribonucleoprotein complex that mediates the cotranslational targeting of secretory and membrane proteins to the endoplasmic reticulum (ER).</text>
</comment>
<dbReference type="PANTHER" id="PTHR12013">
    <property type="entry name" value="SIGNAL RECOGNITION PARTICLE 14 KD PROTEIN"/>
    <property type="match status" value="1"/>
</dbReference>
<evidence type="ECO:0000256" key="7">
    <source>
        <dbReference type="RuleBase" id="RU368100"/>
    </source>
</evidence>
<organism evidence="9 10">
    <name type="scientific">Sistotremastrum suecicum HHB10207 ss-3</name>
    <dbReference type="NCBI Taxonomy" id="1314776"/>
    <lineage>
        <taxon>Eukaryota</taxon>
        <taxon>Fungi</taxon>
        <taxon>Dikarya</taxon>
        <taxon>Basidiomycota</taxon>
        <taxon>Agaricomycotina</taxon>
        <taxon>Agaricomycetes</taxon>
        <taxon>Sistotremastrales</taxon>
        <taxon>Sistotremastraceae</taxon>
        <taxon>Sistotremastrum</taxon>
    </lineage>
</organism>
<keyword evidence="5 7" id="KW-0733">Signal recognition particle</keyword>
<reference evidence="9 10" key="1">
    <citation type="journal article" date="2016" name="Mol. Biol. Evol.">
        <title>Comparative Genomics of Early-Diverging Mushroom-Forming Fungi Provides Insights into the Origins of Lignocellulose Decay Capabilities.</title>
        <authorList>
            <person name="Nagy L.G."/>
            <person name="Riley R."/>
            <person name="Tritt A."/>
            <person name="Adam C."/>
            <person name="Daum C."/>
            <person name="Floudas D."/>
            <person name="Sun H."/>
            <person name="Yadav J.S."/>
            <person name="Pangilinan J."/>
            <person name="Larsson K.H."/>
            <person name="Matsuura K."/>
            <person name="Barry K."/>
            <person name="Labutti K."/>
            <person name="Kuo R."/>
            <person name="Ohm R.A."/>
            <person name="Bhattacharya S.S."/>
            <person name="Shirouzu T."/>
            <person name="Yoshinaga Y."/>
            <person name="Martin F.M."/>
            <person name="Grigoriev I.V."/>
            <person name="Hibbett D.S."/>
        </authorList>
    </citation>
    <scope>NUCLEOTIDE SEQUENCE [LARGE SCALE GENOMIC DNA]</scope>
    <source>
        <strain evidence="9 10">HHB10207 ss-3</strain>
    </source>
</reference>